<keyword evidence="1" id="KW-0560">Oxidoreductase</keyword>
<dbReference type="GO" id="GO:0051287">
    <property type="term" value="F:NAD binding"/>
    <property type="evidence" value="ECO:0007669"/>
    <property type="project" value="InterPro"/>
</dbReference>
<dbReference type="Proteomes" id="UP000293142">
    <property type="component" value="Unassembled WGS sequence"/>
</dbReference>
<dbReference type="PANTHER" id="PTHR10996:SF178">
    <property type="entry name" value="2-HYDROXYACID DEHYDROGENASE YGL185C-RELATED"/>
    <property type="match status" value="1"/>
</dbReference>
<dbReference type="GO" id="GO:0030267">
    <property type="term" value="F:glyoxylate reductase (NADPH) activity"/>
    <property type="evidence" value="ECO:0007669"/>
    <property type="project" value="TreeGrafter"/>
</dbReference>
<dbReference type="InterPro" id="IPR036291">
    <property type="entry name" value="NAD(P)-bd_dom_sf"/>
</dbReference>
<reference evidence="4 5" key="1">
    <citation type="submission" date="2019-02" db="EMBL/GenBank/DDBJ databases">
        <title>Paenibacillus sp. nov., isolated from surface-sterilized tissue of Thalictrum simplex L.</title>
        <authorList>
            <person name="Tuo L."/>
        </authorList>
    </citation>
    <scope>NUCLEOTIDE SEQUENCE [LARGE SCALE GENOMIC DNA]</scope>
    <source>
        <strain evidence="4 5">N2SHLJ1</strain>
    </source>
</reference>
<keyword evidence="5" id="KW-1185">Reference proteome</keyword>
<dbReference type="Gene3D" id="3.40.50.720">
    <property type="entry name" value="NAD(P)-binding Rossmann-like Domain"/>
    <property type="match status" value="2"/>
</dbReference>
<sequence>MVRKAVILAARENTSVGQVYNGSVMEKLSPYVDIYQEWVHSGNMKQHAEQIREAEIAFSTWGIPEFTEEDIKTYLPNLKVLFYGAGSVQRFARTFISQGVTVVSSWAANAVPVAEFTASQIVLANKGFYRSLFRYKQDNREALSVARMYPGNFGARVGILGAGMIGKKVVRLLKAYELSIDVFDPFLPDAAAAELGVRKTGLLDIFTNCDTISNHLANLPATEGMLNKEHFDRMQPHATFINTGRGAQVVEADLIRALKEVPTRTAVLDVTFPEPVRPDSDFLNMDNVFLTPHIAGSMNREIARMGHYMAEECERYCNCKPLQYEVTLPMLETMA</sequence>
<dbReference type="CDD" id="cd12167">
    <property type="entry name" value="2-Hacid_dh_8"/>
    <property type="match status" value="1"/>
</dbReference>
<dbReference type="InterPro" id="IPR050223">
    <property type="entry name" value="D-isomer_2-hydroxyacid_DH"/>
</dbReference>
<evidence type="ECO:0000256" key="2">
    <source>
        <dbReference type="ARBA" id="ARBA00023027"/>
    </source>
</evidence>
<evidence type="ECO:0000259" key="3">
    <source>
        <dbReference type="Pfam" id="PF02826"/>
    </source>
</evidence>
<dbReference type="GO" id="GO:0005829">
    <property type="term" value="C:cytosol"/>
    <property type="evidence" value="ECO:0007669"/>
    <property type="project" value="TreeGrafter"/>
</dbReference>
<dbReference type="Pfam" id="PF02826">
    <property type="entry name" value="2-Hacid_dh_C"/>
    <property type="match status" value="1"/>
</dbReference>
<dbReference type="AlphaFoldDB" id="A0A4Q9DL98"/>
<dbReference type="EMBL" id="SIRE01000021">
    <property type="protein sequence ID" value="TBL73235.1"/>
    <property type="molecule type" value="Genomic_DNA"/>
</dbReference>
<organism evidence="4 5">
    <name type="scientific">Paenibacillus thalictri</name>
    <dbReference type="NCBI Taxonomy" id="2527873"/>
    <lineage>
        <taxon>Bacteria</taxon>
        <taxon>Bacillati</taxon>
        <taxon>Bacillota</taxon>
        <taxon>Bacilli</taxon>
        <taxon>Bacillales</taxon>
        <taxon>Paenibacillaceae</taxon>
        <taxon>Paenibacillus</taxon>
    </lineage>
</organism>
<dbReference type="PANTHER" id="PTHR10996">
    <property type="entry name" value="2-HYDROXYACID DEHYDROGENASE-RELATED"/>
    <property type="match status" value="1"/>
</dbReference>
<proteinExistence type="predicted"/>
<evidence type="ECO:0000313" key="5">
    <source>
        <dbReference type="Proteomes" id="UP000293142"/>
    </source>
</evidence>
<dbReference type="GO" id="GO:0016618">
    <property type="term" value="F:hydroxypyruvate reductase [NAD(P)H] activity"/>
    <property type="evidence" value="ECO:0007669"/>
    <property type="project" value="TreeGrafter"/>
</dbReference>
<accession>A0A4Q9DL98</accession>
<name>A0A4Q9DL98_9BACL</name>
<evidence type="ECO:0000256" key="1">
    <source>
        <dbReference type="ARBA" id="ARBA00023002"/>
    </source>
</evidence>
<protein>
    <submittedName>
        <fullName evidence="4">Hydroxyacid dehydrogenase</fullName>
    </submittedName>
</protein>
<dbReference type="SUPFAM" id="SSF51735">
    <property type="entry name" value="NAD(P)-binding Rossmann-fold domains"/>
    <property type="match status" value="1"/>
</dbReference>
<gene>
    <name evidence="4" type="ORF">EYB31_26500</name>
</gene>
<feature type="domain" description="D-isomer specific 2-hydroxyacid dehydrogenase NAD-binding" evidence="3">
    <location>
        <begin position="145"/>
        <end position="295"/>
    </location>
</feature>
<comment type="caution">
    <text evidence="4">The sequence shown here is derived from an EMBL/GenBank/DDBJ whole genome shotgun (WGS) entry which is preliminary data.</text>
</comment>
<keyword evidence="2" id="KW-0520">NAD</keyword>
<dbReference type="InterPro" id="IPR006140">
    <property type="entry name" value="D-isomer_DH_NAD-bd"/>
</dbReference>
<evidence type="ECO:0000313" key="4">
    <source>
        <dbReference type="EMBL" id="TBL73235.1"/>
    </source>
</evidence>
<dbReference type="OrthoDB" id="9805416at2"/>